<gene>
    <name evidence="2" type="ORF">EAH73_09820</name>
</gene>
<name>A0A502GZZ2_9BACT</name>
<dbReference type="OrthoDB" id="343560at2"/>
<evidence type="ECO:0000256" key="1">
    <source>
        <dbReference type="SAM" id="Phobius"/>
    </source>
</evidence>
<protein>
    <submittedName>
        <fullName evidence="2">Uncharacterized protein</fullName>
    </submittedName>
</protein>
<sequence length="280" mass="28944">METLLPFAIRPTPTALSAAAGALRTLHRASPALSGVGWLHVGLAGLALVLLPLDHRHVMGALVWLKPLKFALSGTAYLWTLGWLLADLPAPAQRAVRRLGGGVALSMAVEIAIIFVQAGRGVSSHYNQSSALNGLLFGLMGIFIALNTVLTAGALYLAWRYRPQGPAGYAWGVRLGLLVFLVGSALGGLMIRAQQHTVGAPDGGPGLPGLGWSTAAGDLRVAHFLGLHALQALPLLGAALSRWAPRRAVAGTWLGAALYAGAVGALLLGALAGRPLWAGR</sequence>
<comment type="caution">
    <text evidence="2">The sequence shown here is derived from an EMBL/GenBank/DDBJ whole genome shotgun (WGS) entry which is preliminary data.</text>
</comment>
<feature type="transmembrane region" description="Helical" evidence="1">
    <location>
        <begin position="136"/>
        <end position="159"/>
    </location>
</feature>
<feature type="transmembrane region" description="Helical" evidence="1">
    <location>
        <begin position="32"/>
        <end position="53"/>
    </location>
</feature>
<keyword evidence="1" id="KW-0812">Transmembrane</keyword>
<reference evidence="2 3" key="1">
    <citation type="journal article" date="2019" name="Environ. Microbiol.">
        <title>Species interactions and distinct microbial communities in high Arctic permafrost affected cryosols are associated with the CH4 and CO2 gas fluxes.</title>
        <authorList>
            <person name="Altshuler I."/>
            <person name="Hamel J."/>
            <person name="Turney S."/>
            <person name="Magnuson E."/>
            <person name="Levesque R."/>
            <person name="Greer C."/>
            <person name="Whyte L.G."/>
        </authorList>
    </citation>
    <scope>NUCLEOTIDE SEQUENCE [LARGE SCALE GENOMIC DNA]</scope>
    <source>
        <strain evidence="2 3">S9.2P</strain>
    </source>
</reference>
<dbReference type="RefSeq" id="WP_140466315.1">
    <property type="nucleotide sequence ID" value="NZ_RCYZ01000003.1"/>
</dbReference>
<keyword evidence="3" id="KW-1185">Reference proteome</keyword>
<feature type="transmembrane region" description="Helical" evidence="1">
    <location>
        <begin position="252"/>
        <end position="272"/>
    </location>
</feature>
<evidence type="ECO:0000313" key="3">
    <source>
        <dbReference type="Proteomes" id="UP000317646"/>
    </source>
</evidence>
<accession>A0A502GZZ2</accession>
<dbReference type="Proteomes" id="UP000317646">
    <property type="component" value="Unassembled WGS sequence"/>
</dbReference>
<dbReference type="AlphaFoldDB" id="A0A502GZZ2"/>
<organism evidence="2 3">
    <name type="scientific">Hymenobacter nivis</name>
    <dbReference type="NCBI Taxonomy" id="1850093"/>
    <lineage>
        <taxon>Bacteria</taxon>
        <taxon>Pseudomonadati</taxon>
        <taxon>Bacteroidota</taxon>
        <taxon>Cytophagia</taxon>
        <taxon>Cytophagales</taxon>
        <taxon>Hymenobacteraceae</taxon>
        <taxon>Hymenobacter</taxon>
    </lineage>
</organism>
<keyword evidence="1" id="KW-1133">Transmembrane helix</keyword>
<dbReference type="EMBL" id="RCYZ01000003">
    <property type="protein sequence ID" value="TPG66676.1"/>
    <property type="molecule type" value="Genomic_DNA"/>
</dbReference>
<feature type="transmembrane region" description="Helical" evidence="1">
    <location>
        <begin position="98"/>
        <end position="116"/>
    </location>
</feature>
<keyword evidence="1" id="KW-0472">Membrane</keyword>
<feature type="transmembrane region" description="Helical" evidence="1">
    <location>
        <begin position="171"/>
        <end position="191"/>
    </location>
</feature>
<proteinExistence type="predicted"/>
<feature type="transmembrane region" description="Helical" evidence="1">
    <location>
        <begin position="68"/>
        <end position="86"/>
    </location>
</feature>
<evidence type="ECO:0000313" key="2">
    <source>
        <dbReference type="EMBL" id="TPG66676.1"/>
    </source>
</evidence>
<feature type="transmembrane region" description="Helical" evidence="1">
    <location>
        <begin position="221"/>
        <end position="240"/>
    </location>
</feature>